<accession>V6LQQ9</accession>
<feature type="region of interest" description="Disordered" evidence="1">
    <location>
        <begin position="5163"/>
        <end position="5187"/>
    </location>
</feature>
<dbReference type="VEuPathDB" id="GiardiaDB:SS50377_21974"/>
<keyword evidence="2" id="KW-1133">Transmembrane helix</keyword>
<evidence type="ECO:0000313" key="4">
    <source>
        <dbReference type="EMBL" id="KAH0576410.1"/>
    </source>
</evidence>
<evidence type="ECO:0000256" key="1">
    <source>
        <dbReference type="SAM" id="MobiDB-lite"/>
    </source>
</evidence>
<name>V6LQQ9_9EUKA</name>
<dbReference type="EMBL" id="KI546053">
    <property type="protein sequence ID" value="EST47012.1"/>
    <property type="molecule type" value="Genomic_DNA"/>
</dbReference>
<keyword evidence="5" id="KW-1185">Reference proteome</keyword>
<gene>
    <name evidence="3" type="ORF">SS50377_12968</name>
    <name evidence="4" type="ORF">SS50377_21974</name>
</gene>
<dbReference type="Proteomes" id="UP000018208">
    <property type="component" value="Unassembled WGS sequence"/>
</dbReference>
<keyword evidence="2" id="KW-0472">Membrane</keyword>
<sequence length="6092" mass="715770">MHNKTVKINVPDSLKQFDQNSTFINIQKCDVKKNSYCSQSEQKFIAMLKQQTVKTISSNGFDSYAIVNIVGYMPKENYVIIQYELEGILVQQTVNKNMLVVFQNMLTQDLLLPIKKIQSKQIDEKLFTRAIPVYDPEQYAIDPSYIPDKYIQQSSIMQNDSFIRIQQIIQDTFPGKFQQVKVELLQEVTKLFKIDVTTIINKNKGPDVIFFDDKLKNIYNQSYQAPDFYSKTSEFQEDYNIGITQLNLSIISCSLQNINIQSNFIQFQQLEVQQKIINDEHNESKQLLQKQQKFQLYFFNAESLTIIYKRVYELACESIYNKQQIDISQSLSTVKQFIQMIKNEKGQILLMQQFDQITIQYNDLENIEPDMQKEINYYFDKLLENQDVDFPKLKNIQYLLFMQDLLTPLYRIAFGIYFQDYISFQAGIRVFDSIFLEFFRNYHDIIFNFTYKNYLEFDKEQIKQNEFAVLLPDLNDIELGFHNFKEVVQEQLRKEIEFVDNPDVILKIVQRKLLLFNIFLQELGFQYNNKQFSTFPFNFQLEIRYSIQEEKIVFQPPLQEVNEIYSTFIKGIMKNMYYLRMDFPQKFKDELLILIFQSFSSHSEQDYYCESLFKQLEIYQIFDDDRPNLEDYLDQIESLIILLTDVLYQNFNLIEEQTQWKNYLLCNDYICLTSLVENIQLQNSLAQSCLDKSNLEDIDLQSIQFFQFLQNIQKFSFPNLFSQQLNLIVQYRITTNKIFCSLISDIKYFYCIQLDLSSLKTYFIRNYNILIQSIVNNMMELFSNIISSLADSFILFYKLSQHCIKNPQYFKKMVIVRQIFHTNHPILFYRKFTDWIDASILLIIDLFADDGTYTNIVYSQQPIVVKIYSKLHVINTLEQIIGSQDMSLVDQLPEKFQDVKFYKSVEVKKLLERIYYSFTQTFDQIKLTIFDQLIYCGQIYFQLVIQIKTFISQLDLRIKYFSIFQIELEKYLTQQVMQIENYVKTILFTNNYQILNNKSLPKDKQYTMDISKLIINSKDSNFQSEIFEKEYIKELQKHTFLNIEKSNNIVKQSQIEILDKFVQRFYKQSFAANRFNEFEATLSYFISLRNIIFYTQEVIVLYQIKKRFDQWLQLSNKEVVKDQQNLIENYKTVIQQLTPIYQIFIYELIIFSYHHMFTTQKLVYYPTVQILSCYQLVLFYIIQFKQNFQFFVNFLKVNAIQFNYDFLFLLDKNCETIKVIYPLLSSLIIIKQKDILPIQYSEISTTFGIFIDSSLFFDVSQLITVFNDNTIKFYNHCVLVQTTVTKNMTIFNQLMLYFSYIDDIKLQITKLALFSTAQHDYFLVEFEPFNIENIINSILMFITNIFLQDQFSFHKQIIILARDLESLALNINEVYILLQRYTYLMNELIMVKQYGNIIEFDLNQLEMTLIIPFCKVYKKKQRMNADAQNIQQQLDPSQNLKNSVKNVINKLSDIILSKDNGRIQRINILSDVEIKQIIDAYKHFELLSNNLDKETKLGQLISLSKSTKGELKNIIKDLMRHQLNMENIQRRLYQSRFQIILDKYSKLQTQRLSNNGLTEVLSQYDIFDCSNTQLNGTQKQQVVDRKIKYEKHKSEKNQLISLDFTQNTMIIPQAKGFLYTSFLLYDFVIIEQFSSTLQWTQLFLTSPKLKELFFNNITEFDVQKSILKGNILLSITSNNEKFVFNDAMSCPDVLYKFPDHILLQSQPTFIKLYVQSLNYFQAQDYSNFLNSLFQFQYYSLLSSTKDDILKFKEYISNNKIKENIPIMCRLEEILNYYYVSSQYKINIKNNQLYFGNNIQIYPLWQGSAQQHEKQIIATHILQYVYDILQGFDQLSITITCQDSNNINSSKKTLSLVQKLLIRITSRNVENFYFTQQNFVQLINKIQAYLLNGRIIFIHNVLQLTFKQQSILINILVKFSQHQGSIDNVYNLQVSQHRINEIITNRNLILSSGKELPLDDQSIFLSQDDFVLQNAQYDSFKHQLGYFVLNMDFQQNLAAIDLELNFNQQFKDLNSYSYAGNDTLISFIKQFHDPKIINFADFNLSNNTIGQEFLQASPIFGQQFLELSILLKQFNNKYPLLTPYDAQLIIKIASNSTDKFVVSSLIVEILLRQYLDLQGQSYGKIMNSYTNGFPNHSDNNIKTISKNAHLIKKQQNISVSKGEQFVMMANLTSSVFGLQKQHQTILVNQAKYYNNLQLKANKLSKLTNVNFQRYFVQFLLPILSQQSNQIIQSLLRQFQSGYSLSYEVFLLLNFQQLKQPVLIYIDNPKYAQFILSALCTGAVNQAQVKKQVYFISNYLHMVIQLQNTQINDYMCCTPSSLIEFQKITQFLQSFDTKFLPNIIVILQKVKYSQQDLLFNTVQYYQKRITFFQEVTELIGCQLYQFGNIQFNYTHAQQQIFETNQVFQCNQLYNLLTTRKFLSDEARFQQQGFFRLRMLSSVFKALYTIAFEYLQDQFRLGNHQDQNMLIRSLIQFYLYKFQVLQPYNSQNISSKNISSKLQYAQVQQRQKIYDNLFQHHKNIDQQCKNMSKEVKDSLNSINRLYNIDFQHDQSLVYGFNLSDLQKVKEELSTIDVSLNSNSIAIKTIQQSLGKFGIGCQGSINFLFTEKFIITFLTQKSFVESIILLVKPLFAAIWNAFALLNQFIQPIVLVYKRYESFIQFVKTFDLEKIKISFYQQQLLKAPLNFCSYENQQGICEISTLDKKSKYNNIQLILKYIINTACQFLPAQYSVRQFSYLFFSFQQQNLIFMPFTLGKGILQNIALSDFILSQQQKRKGNYNQNVAESDYFDAEKKSDQQQDEEDFDMWQDEQDEMSEDEEINLEDRLLKMINTQKNVLELVQIDEDNDSGDNVSTAKSAMSARSKFNNSEQFTKYTVNSMKEFHQSFKNQFDKRTFQGKRIDFQQIDSYNFILLDDERIALSVLIGVSMMTPVTFGVIGEAGIGKSVLIMASKIIMRDLVNSNYAQVNDYSQSGSVNLVLQNIVRYYQRTPYPLIDVLDDENPFFEIDYKNTDSIEYQIEDYYRILQQEYEQHAIQELFNCKLKFIDLKDKLNLMFSVSQQLDKRVLEQAVTQLNVEEREYFSLQNKYTKPPLQEQTEIYNYIGSFGFPSFHFHSSVLLNANEIHDNFVSLIRDHVIVLNDVQKTILDQIYLDNVINRQIGQIQLSDTSILLEVEDQTSPLLQYCNLQFKLPRISIAFMRKYFKYLFVQRKMSMSDEWIQSFFNGLNLIQGDLPPNLFKNFKFISQIIRQNVNLLPSYSNLVKQSVKLSKIDMKLSIEDYRRDLKPQLWVQLVNGYDFYGQSYEKIIKEVNFNSYLNKVIETVINQPNQNVSILQTILALNQDDVFKQLNIYTLITVLKKMNVNNQRIISLLERFTSLNLLGYLNLNQYIIDKNNKKLVQVKKIKLYHPWQNTQNHLQLYPAFHSTMMQQSIIQQQDQKVSTFHSVQKAFSNKFANKLFYISSPLLVDDDWLQKKLPFRKIFAKFIKPLPTTLQFQYQIQHFMKEQGYSSIYQAGIIASGLSQDNPFFIAHFIQLFQQCADYLDPCLLTAAFQIMIQILQMKQRNSAIFQTQIQTNIFQDYQGEFLTGYNSFDFLRNYKLFLIQSLQDYLSYNFIQEEHKQDPSLPIEKYKNEVVSSQDESSRQESSVQSVLNESNFIYKGIMQTMLYSLKIPMFELQLNSNANVNQYNLLIQIISQISQFQIMSADNMKDMFKQMQKTDIEEDVDISDNQSVASKASSSCTASSVSSGVLQDYQDDQKQKQEQQKSNDVKIIQNLTYKQFRFLNSIKQPQKIIIDVQNIMQTLVTTQNNQKKQTKSHNKADKKVTEDILSFLRTFMIELQLYHTISVDAVEYLVVLQIFRFSVLMALGIKPNYVFSPTTYYRQGFQPESTKQSKIIGITMNSVLQNQNIISKNKCGLSFAEFNFGSINSQFSQRLQYYLTNYKPNNKDFNDSSLYAKINEVSFPDIHDAVAKHTDEPFDILLIVQKSMLLRESGTGISLYTSLLQSLQSDTFVQHIFDQDEIANIMKILSLNLEFNVEMDIKDLIGILGVTFSLLIIDDTPISNNILQEFSKSSLNNDNVQNMGRIGNIIENYVNNQDIDLLRDQKHDQHVTSNMGLQINKFNTVFYQQFDILKLFKISNCSFPENFAIMDKFGIQFKQIQVDFANISVQIYKQIMIISGDWNVSFNEFTHLASSLVNQIYKSIQEFFDNISFLFTTFKYFEALGSPTKQKSKLVDGQRVTIDTIINQIVQECNDLQSKKSINKPYDPTLFQQLNQQFFGKNVDLQTLVQDKFSHKDMWLQVYASIEESSALRDLVYTVIELLRTQHKFYYTSLLSAHIDGIFMCCYIYFSQTNQLPNQKVFDYLKTGKFCKLFGNTQDLVNKTNVDIIANFQMQYDPFLVFLTSLVQESGIPVDIQFKGIPTILPNSKDEIQSQDLKFTTKNPLILSGHACSPNQIQNHFTSVNSFSFPILPVLESNNLQYKQNDPDKVTLYNLAVINQILKKNTYLVSQELLLSSICLLELLRRSDNNQIDMCKFNVQYLNNPLNLNNRKFVEDTTRKLIMVDMTIEPKKFNVLLSRVLAISEYFIIFANYGVNAHQDNCSTLRKFLVLRSRKIIQKRQTIYIGKQSCVVNQPLHKYKVVIAYEEPFDITFILKKSGLLTQDFIDSICVLGKVFNTKFQEIQDPTQVMTQQIIKSIFTERATTRYYYEESRILLSQCKQQLQSIKTTICKYFYYYVFDEEIQNYKANKLDTMMIKTLDTQSEQRHVYEMDDYQFQTLIDMLISSPQKIIQTNLRTSCVLSSSLAQKEEVGKFIKEHQSLISLEYQKTQFSEFSIEDINLTEKKPYRSVKQTKPLQLQDNPISAKCASVSIIQTVGIGYAKQLSIALYYIQNIIKSFLPQYIQLQYLSNQNIVTFVCDKLKSDKQELMSKVDDVNRLYLCQYKVEVGNIDIPKLYPLEFALSVQKNILNEYLITKSLPLIQKLIIPSIDETLGNSIYLLINIIFFTLVQQDGYINNADLISYYLSQCIHTLHTSSVDDQRRFVGHQIHTIFSQNSKFRLNIKQFEPSMINDLTQFYPEITHMSDLLTDSWTKLITLQQNEIIKECLPYFLRYHSSFVQLNQCKYLFAAVILYYYQNNQELMVGYLGQLKIDVVKDQKVLNQNTESQNLSSDNDEDEDESEKDDEEAQQHDGFLTRLFLVLNLQQKEDTKLTQLPTILQQPSPQSFFAVFLICNVLQPQHLSDNIIFYQLLMFGYLNMKYEMNKTKLSQQNYPNVQNCVTGILRNGYYTLSVDRQRVLTKIQQDFQETFRQYSSHVDQHILIQKVMPTFTSSLISEILFIISELFYSSSIDVHKYVQKVKILQQKEDYDHTKHYQQLTSLGKPPENVFIVYYDESFDILEIITFIYNNLELQIFANIPLKYYNFPSFDDLTDQIIITKVQPTLEGLDIIYNLQKIFIQKKTVSSYILQLPMFILIPMSHQEVTYQGISKFNTEFIKLIDLVQPTFAFLHYPKILYKRYSFQILIGMMTQSAYYHSNTAKLSDQVLFQNTLNIQYIRLFTAQLVLSNIQSINMFNQESQNSQYRFCYGEKRTLKPSYSRSKYDADIYYLITSLFADQDNIYQLFQTLINLTFTNRNVIINNGERYGNIEEASLNIEESEDNDVGQINPVITEDVAKKIDMNKYIFDIDDQKDPVEMDLDEEFGNTSMSYEEEEENDENELNQVQNTPYDQAQESKQVIGVTEEQTVYFNVIRQIILYESPLDISQYLNLESIEEAIVRLTFCKNRKIKSKSIEIFTQKILKLIKKQCEGYQLKNPNQQREEFFSFYGSLIKIISEYSAVYSQQKTLQCQNYRSVMSSIHLQKLITPQLFENQIEDQLQPLFDLYIQSLSKTYNRQQYYTKQYSPRVLFTDLVMNQVNLDMNTIIGNKQFGIYGSKWVINASSFQFILENLFNFIKFRNSIVSGSGFSKQKLVFTLQEQPGIPIINDDNVLQFQTNEIPPFCIILREMELIGMVYDTSIHSISDANFESGVGFRDLHDIYIYTIVSETGKYKIPENYISVPIKINNLILGQVLVRDLTGISEVDFCVRNPVFTIQ</sequence>
<feature type="transmembrane region" description="Helical" evidence="2">
    <location>
        <begin position="1163"/>
        <end position="1182"/>
    </location>
</feature>
<evidence type="ECO:0000313" key="3">
    <source>
        <dbReference type="EMBL" id="EST47012.1"/>
    </source>
</evidence>
<keyword evidence="2 3" id="KW-0812">Transmembrane</keyword>
<organism evidence="3">
    <name type="scientific">Spironucleus salmonicida</name>
    <dbReference type="NCBI Taxonomy" id="348837"/>
    <lineage>
        <taxon>Eukaryota</taxon>
        <taxon>Metamonada</taxon>
        <taxon>Diplomonadida</taxon>
        <taxon>Hexamitidae</taxon>
        <taxon>Hexamitinae</taxon>
        <taxon>Spironucleus</taxon>
    </lineage>
</organism>
<feature type="compositionally biased region" description="Acidic residues" evidence="1">
    <location>
        <begin position="5171"/>
        <end position="5185"/>
    </location>
</feature>
<protein>
    <submittedName>
        <fullName evidence="3">Transmembrane domain-containing protein</fullName>
    </submittedName>
</protein>
<feature type="transmembrane region" description="Helical" evidence="2">
    <location>
        <begin position="1133"/>
        <end position="1151"/>
    </location>
</feature>
<reference evidence="3 4" key="1">
    <citation type="journal article" date="2014" name="PLoS Genet.">
        <title>The Genome of Spironucleus salmonicida Highlights a Fish Pathogen Adapted to Fluctuating Environments.</title>
        <authorList>
            <person name="Xu F."/>
            <person name="Jerlstrom-Hultqvist J."/>
            <person name="Einarsson E."/>
            <person name="Astvaldsson A."/>
            <person name="Svard S.G."/>
            <person name="Andersson J.O."/>
        </authorList>
    </citation>
    <scope>NUCLEOTIDE SEQUENCE</scope>
    <source>
        <strain evidence="4">ATCC 50377</strain>
    </source>
</reference>
<dbReference type="EMBL" id="AUWU02000002">
    <property type="protein sequence ID" value="KAH0576410.1"/>
    <property type="molecule type" value="Genomic_DNA"/>
</dbReference>
<evidence type="ECO:0000256" key="2">
    <source>
        <dbReference type="SAM" id="Phobius"/>
    </source>
</evidence>
<evidence type="ECO:0000313" key="5">
    <source>
        <dbReference type="Proteomes" id="UP000018208"/>
    </source>
</evidence>
<proteinExistence type="predicted"/>
<reference evidence="4" key="2">
    <citation type="submission" date="2020-12" db="EMBL/GenBank/DDBJ databases">
        <title>New Spironucleus salmonicida genome in near-complete chromosomes.</title>
        <authorList>
            <person name="Xu F."/>
            <person name="Kurt Z."/>
            <person name="Jimenez-Gonzalez A."/>
            <person name="Astvaldsson A."/>
            <person name="Andersson J.O."/>
            <person name="Svard S.G."/>
        </authorList>
    </citation>
    <scope>NUCLEOTIDE SEQUENCE</scope>
    <source>
        <strain evidence="4">ATCC 50377</strain>
    </source>
</reference>